<dbReference type="AlphaFoldDB" id="A0A316DL38"/>
<dbReference type="PANTHER" id="PTHR34203:SF15">
    <property type="entry name" value="SLL1173 PROTEIN"/>
    <property type="match status" value="1"/>
</dbReference>
<evidence type="ECO:0000313" key="3">
    <source>
        <dbReference type="Proteomes" id="UP000245430"/>
    </source>
</evidence>
<evidence type="ECO:0000259" key="1">
    <source>
        <dbReference type="Pfam" id="PF05050"/>
    </source>
</evidence>
<reference evidence="2 3" key="1">
    <citation type="submission" date="2018-05" db="EMBL/GenBank/DDBJ databases">
        <title>Genomic Encyclopedia of Archaeal and Bacterial Type Strains, Phase II (KMG-II): from individual species to whole genera.</title>
        <authorList>
            <person name="Goeker M."/>
        </authorList>
    </citation>
    <scope>NUCLEOTIDE SEQUENCE [LARGE SCALE GENOMIC DNA]</scope>
    <source>
        <strain evidence="2 3">DSM 22637</strain>
    </source>
</reference>
<dbReference type="GO" id="GO:0008168">
    <property type="term" value="F:methyltransferase activity"/>
    <property type="evidence" value="ECO:0007669"/>
    <property type="project" value="UniProtKB-KW"/>
</dbReference>
<evidence type="ECO:0000313" key="2">
    <source>
        <dbReference type="EMBL" id="PWK18615.1"/>
    </source>
</evidence>
<dbReference type="InterPro" id="IPR006342">
    <property type="entry name" value="FkbM_mtfrase"/>
</dbReference>
<protein>
    <submittedName>
        <fullName evidence="2">FkbM family methyltransferase</fullName>
    </submittedName>
</protein>
<gene>
    <name evidence="2" type="ORF">LX78_01922</name>
</gene>
<dbReference type="InterPro" id="IPR029063">
    <property type="entry name" value="SAM-dependent_MTases_sf"/>
</dbReference>
<dbReference type="PANTHER" id="PTHR34203">
    <property type="entry name" value="METHYLTRANSFERASE, FKBM FAMILY PROTEIN"/>
    <property type="match status" value="1"/>
</dbReference>
<comment type="caution">
    <text evidence="2">The sequence shown here is derived from an EMBL/GenBank/DDBJ whole genome shotgun (WGS) entry which is preliminary data.</text>
</comment>
<dbReference type="RefSeq" id="WP_109682430.1">
    <property type="nucleotide sequence ID" value="NZ_QGGP01000004.1"/>
</dbReference>
<dbReference type="EMBL" id="QGGP01000004">
    <property type="protein sequence ID" value="PWK18615.1"/>
    <property type="molecule type" value="Genomic_DNA"/>
</dbReference>
<dbReference type="GO" id="GO:0032259">
    <property type="term" value="P:methylation"/>
    <property type="evidence" value="ECO:0007669"/>
    <property type="project" value="UniProtKB-KW"/>
</dbReference>
<dbReference type="Pfam" id="PF05050">
    <property type="entry name" value="Methyltransf_21"/>
    <property type="match status" value="1"/>
</dbReference>
<organism evidence="2 3">
    <name type="scientific">Xanthomarina spongicola</name>
    <dbReference type="NCBI Taxonomy" id="570520"/>
    <lineage>
        <taxon>Bacteria</taxon>
        <taxon>Pseudomonadati</taxon>
        <taxon>Bacteroidota</taxon>
        <taxon>Flavobacteriia</taxon>
        <taxon>Flavobacteriales</taxon>
        <taxon>Flavobacteriaceae</taxon>
        <taxon>Xanthomarina</taxon>
    </lineage>
</organism>
<keyword evidence="2" id="KW-0808">Transferase</keyword>
<feature type="domain" description="Methyltransferase FkbM" evidence="1">
    <location>
        <begin position="61"/>
        <end position="226"/>
    </location>
</feature>
<proteinExistence type="predicted"/>
<name>A0A316DL38_9FLAO</name>
<dbReference type="SUPFAM" id="SSF53335">
    <property type="entry name" value="S-adenosyl-L-methionine-dependent methyltransferases"/>
    <property type="match status" value="1"/>
</dbReference>
<dbReference type="Gene3D" id="3.40.50.150">
    <property type="entry name" value="Vaccinia Virus protein VP39"/>
    <property type="match status" value="1"/>
</dbReference>
<keyword evidence="3" id="KW-1185">Reference proteome</keyword>
<dbReference type="NCBIfam" id="TIGR01444">
    <property type="entry name" value="fkbM_fam"/>
    <property type="match status" value="1"/>
</dbReference>
<dbReference type="CDD" id="cd02440">
    <property type="entry name" value="AdoMet_MTases"/>
    <property type="match status" value="1"/>
</dbReference>
<dbReference type="Proteomes" id="UP000245430">
    <property type="component" value="Unassembled WGS sequence"/>
</dbReference>
<dbReference type="OrthoDB" id="9812600at2"/>
<keyword evidence="2" id="KW-0489">Methyltransferase</keyword>
<accession>A0A316DL38</accession>
<dbReference type="InterPro" id="IPR052514">
    <property type="entry name" value="SAM-dependent_MTase"/>
</dbReference>
<sequence length="277" mass="31286">MRIKNILKEIFYKVKGQEHKFVSKQLSGFHLKVIPGTIRGKVDQDDAWWFYLAKHHDVIFDIGCNIGYTALLALIQNPDKRIVLVDPNPKALGIAALNIIENGLGHQAQYFSAFVGNKLDDEVKFYTVGSGAAGSMHPTHAQTASSMNSFINVKTVTLDYLYRYYDVKPDLVKIDVEGAETLVMEAAINLAKETQCSFFIEMHDIVDLGMEASGQMMIDWCKEQEYKAWYLKTGEELTNAETIKTRGKCHLLLMPKEKLYPDYLKGVVQNATLPETI</sequence>